<sequence length="212" mass="22683">MPATVLLLHGMARTPISLWPMERALAAEGFATSSIWYRSNVGRLAEIEARLVEDIPETGRVHMVGHSLGGLLALHLMSRVEPSRRGRIVQLGSPNLGSPLASKFNALELLLGPILRDLERGSTPDTRLDVAAIAGTAGPSALNAVSGLSGPNDGIVTVRSAFAAAPPSRRSTYPVLHSFMMMDGRVIRRTCRYLTEAETAADARTEHRPASA</sequence>
<dbReference type="AlphaFoldDB" id="A0A6P1T590"/>
<evidence type="ECO:0000313" key="2">
    <source>
        <dbReference type="EMBL" id="QHQ35702.1"/>
    </source>
</evidence>
<keyword evidence="2" id="KW-0378">Hydrolase</keyword>
<dbReference type="GO" id="GO:0016787">
    <property type="term" value="F:hydrolase activity"/>
    <property type="evidence" value="ECO:0007669"/>
    <property type="project" value="UniProtKB-KW"/>
</dbReference>
<evidence type="ECO:0000313" key="3">
    <source>
        <dbReference type="Proteomes" id="UP000464495"/>
    </source>
</evidence>
<dbReference type="PANTHER" id="PTHR37946:SF1">
    <property type="entry name" value="SLL1969 PROTEIN"/>
    <property type="match status" value="1"/>
</dbReference>
<dbReference type="Gene3D" id="3.40.50.1820">
    <property type="entry name" value="alpha/beta hydrolase"/>
    <property type="match status" value="1"/>
</dbReference>
<organism evidence="2 3">
    <name type="scientific">Algicella marina</name>
    <dbReference type="NCBI Taxonomy" id="2683284"/>
    <lineage>
        <taxon>Bacteria</taxon>
        <taxon>Pseudomonadati</taxon>
        <taxon>Pseudomonadota</taxon>
        <taxon>Alphaproteobacteria</taxon>
        <taxon>Rhodobacterales</taxon>
        <taxon>Paracoccaceae</taxon>
        <taxon>Algicella</taxon>
    </lineage>
</organism>
<dbReference type="PANTHER" id="PTHR37946">
    <property type="entry name" value="SLL1969 PROTEIN"/>
    <property type="match status" value="1"/>
</dbReference>
<dbReference type="RefSeq" id="WP_161862262.1">
    <property type="nucleotide sequence ID" value="NZ_CP046620.1"/>
</dbReference>
<protein>
    <submittedName>
        <fullName evidence="2">Alpha/beta fold hydrolase</fullName>
    </submittedName>
</protein>
<dbReference type="Pfam" id="PF12697">
    <property type="entry name" value="Abhydrolase_6"/>
    <property type="match status" value="1"/>
</dbReference>
<dbReference type="KEGG" id="amaq:GO499_11200"/>
<dbReference type="InterPro" id="IPR029058">
    <property type="entry name" value="AB_hydrolase_fold"/>
</dbReference>
<dbReference type="EMBL" id="CP046620">
    <property type="protein sequence ID" value="QHQ35702.1"/>
    <property type="molecule type" value="Genomic_DNA"/>
</dbReference>
<dbReference type="SUPFAM" id="SSF53474">
    <property type="entry name" value="alpha/beta-Hydrolases"/>
    <property type="match status" value="1"/>
</dbReference>
<reference evidence="2 3" key="1">
    <citation type="submission" date="2019-12" db="EMBL/GenBank/DDBJ databases">
        <title>Complete genome sequence of Algicella marina strain 9Alg 56(T) isolated from the red alga Tichocarpus crinitus.</title>
        <authorList>
            <person name="Kim S.-G."/>
            <person name="Nedashkovskaya O.I."/>
        </authorList>
    </citation>
    <scope>NUCLEOTIDE SEQUENCE [LARGE SCALE GENOMIC DNA]</scope>
    <source>
        <strain evidence="2 3">9Alg 56</strain>
    </source>
</reference>
<evidence type="ECO:0000259" key="1">
    <source>
        <dbReference type="Pfam" id="PF12697"/>
    </source>
</evidence>
<dbReference type="Proteomes" id="UP000464495">
    <property type="component" value="Chromosome"/>
</dbReference>
<keyword evidence="3" id="KW-1185">Reference proteome</keyword>
<dbReference type="InterPro" id="IPR000073">
    <property type="entry name" value="AB_hydrolase_1"/>
</dbReference>
<name>A0A6P1T590_9RHOB</name>
<feature type="domain" description="AB hydrolase-1" evidence="1">
    <location>
        <begin position="5"/>
        <end position="167"/>
    </location>
</feature>
<proteinExistence type="predicted"/>
<accession>A0A6P1T590</accession>
<gene>
    <name evidence="2" type="ORF">GO499_11200</name>
</gene>